<dbReference type="Proteomes" id="UP000232323">
    <property type="component" value="Unassembled WGS sequence"/>
</dbReference>
<gene>
    <name evidence="2" type="ORF">CEUSTIGMA_g3982.t1</name>
</gene>
<comment type="caution">
    <text evidence="2">The sequence shown here is derived from an EMBL/GenBank/DDBJ whole genome shotgun (WGS) entry which is preliminary data.</text>
</comment>
<dbReference type="OrthoDB" id="541286at2759"/>
<evidence type="ECO:0000313" key="2">
    <source>
        <dbReference type="EMBL" id="GAX76536.1"/>
    </source>
</evidence>
<feature type="region of interest" description="Disordered" evidence="1">
    <location>
        <begin position="34"/>
        <end position="100"/>
    </location>
</feature>
<dbReference type="AlphaFoldDB" id="A0A250X0F8"/>
<evidence type="ECO:0000256" key="1">
    <source>
        <dbReference type="SAM" id="MobiDB-lite"/>
    </source>
</evidence>
<name>A0A250X0F8_9CHLO</name>
<sequence>MTSAAVFSAPYFTRQVAEWLPRATPEEKARFERVFSSLEAETEEKDVAQKPPPAPAPKSSGWTHVATKAAQRRVQSAALQRSAVPIGQSAAPAAKEEEASIPREHIQWSERASSAKQHSREIASLTKAKKEGNNVPPPAVQKSPNVSVYHSTYNMRQDYPELYSQAVESTKSQPVPNFNFISDWGDSLKRGNDPEWREKFMKSAYTAANNDTYPSFVTDFDATKERKYFEWMVTQKTYYGDLLPPEKKAEFERAFDEASLEKKREILEGLRQVTAVVKPDSIKSQSQAIHRPMTRTEDPVLLAMTSEMIKVKTMGLAPPIIHAEDLPPPGQRMPPDAFRGEVSLGSSLVRKPGMMKQRPASAAPGLSTQTLQLSGREDGAEASVRTRPASAAGWGSRSPGHPSGTIPETMRPLSAMAQRQAQQLNGQKISKDYLFGNNSTSERPKTMKIETFASKVPLKQVGASLLPNSSSYEESFGTPGLKRNEGGAQHQAVRYKETTCPMGAVNKHTAIAPFRSVYPVPECYVQTLPFPLPSDDITSDTIYRQDFYARDEADTLRSMRDAATTTSYSKKGTLKSEIPLGKYGFNTVRSLDWKSEYGGNYVPLKLDIQGDRQRAAALKIMTIGPTASTGAVTASHRKPKHSNLLVRPEVTAK</sequence>
<accession>A0A250X0F8</accession>
<protein>
    <submittedName>
        <fullName evidence="2">Uncharacterized protein</fullName>
    </submittedName>
</protein>
<reference evidence="2 3" key="1">
    <citation type="submission" date="2017-08" db="EMBL/GenBank/DDBJ databases">
        <title>Acidophilic green algal genome provides insights into adaptation to an acidic environment.</title>
        <authorList>
            <person name="Hirooka S."/>
            <person name="Hirose Y."/>
            <person name="Kanesaki Y."/>
            <person name="Higuchi S."/>
            <person name="Fujiwara T."/>
            <person name="Onuma R."/>
            <person name="Era A."/>
            <person name="Ohbayashi R."/>
            <person name="Uzuka A."/>
            <person name="Nozaki H."/>
            <person name="Yoshikawa H."/>
            <person name="Miyagishima S.Y."/>
        </authorList>
    </citation>
    <scope>NUCLEOTIDE SEQUENCE [LARGE SCALE GENOMIC DNA]</scope>
    <source>
        <strain evidence="2 3">NIES-2499</strain>
    </source>
</reference>
<keyword evidence="3" id="KW-1185">Reference proteome</keyword>
<organism evidence="2 3">
    <name type="scientific">Chlamydomonas eustigma</name>
    <dbReference type="NCBI Taxonomy" id="1157962"/>
    <lineage>
        <taxon>Eukaryota</taxon>
        <taxon>Viridiplantae</taxon>
        <taxon>Chlorophyta</taxon>
        <taxon>core chlorophytes</taxon>
        <taxon>Chlorophyceae</taxon>
        <taxon>CS clade</taxon>
        <taxon>Chlamydomonadales</taxon>
        <taxon>Chlamydomonadaceae</taxon>
        <taxon>Chlamydomonas</taxon>
    </lineage>
</organism>
<evidence type="ECO:0000313" key="3">
    <source>
        <dbReference type="Proteomes" id="UP000232323"/>
    </source>
</evidence>
<proteinExistence type="predicted"/>
<dbReference type="EMBL" id="BEGY01000018">
    <property type="protein sequence ID" value="GAX76536.1"/>
    <property type="molecule type" value="Genomic_DNA"/>
</dbReference>
<feature type="region of interest" description="Disordered" evidence="1">
    <location>
        <begin position="126"/>
        <end position="145"/>
    </location>
</feature>
<feature type="region of interest" description="Disordered" evidence="1">
    <location>
        <begin position="348"/>
        <end position="409"/>
    </location>
</feature>